<dbReference type="AlphaFoldDB" id="A0A845AM86"/>
<dbReference type="EMBL" id="WTYA01000014">
    <property type="protein sequence ID" value="MXP29991.1"/>
    <property type="molecule type" value="Genomic_DNA"/>
</dbReference>
<dbReference type="RefSeq" id="WP_202387011.1">
    <property type="nucleotide sequence ID" value="NZ_WTYA01000014.1"/>
</dbReference>
<proteinExistence type="predicted"/>
<gene>
    <name evidence="1" type="ORF">GRI58_14365</name>
</gene>
<sequence length="95" mass="11272">MSMWTAIVIIVAVVAISRVMRERRLAHRDYRDDYRQDSADFETRAHDASLEREIEDLRERIKVLERIATDGNSLDARETRRISEEIEALRKKQDN</sequence>
<organism evidence="1 2">
    <name type="scientific">Qipengyuania algicida</name>
    <dbReference type="NCBI Taxonomy" id="1836209"/>
    <lineage>
        <taxon>Bacteria</taxon>
        <taxon>Pseudomonadati</taxon>
        <taxon>Pseudomonadota</taxon>
        <taxon>Alphaproteobacteria</taxon>
        <taxon>Sphingomonadales</taxon>
        <taxon>Erythrobacteraceae</taxon>
        <taxon>Qipengyuania</taxon>
    </lineage>
</organism>
<comment type="caution">
    <text evidence="1">The sequence shown here is derived from an EMBL/GenBank/DDBJ whole genome shotgun (WGS) entry which is preliminary data.</text>
</comment>
<evidence type="ECO:0000313" key="1">
    <source>
        <dbReference type="EMBL" id="MXP29991.1"/>
    </source>
</evidence>
<reference evidence="1 2" key="1">
    <citation type="submission" date="2019-12" db="EMBL/GenBank/DDBJ databases">
        <title>Genomic-based taxomic classification of the family Erythrobacteraceae.</title>
        <authorList>
            <person name="Xu L."/>
        </authorList>
    </citation>
    <scope>NUCLEOTIDE SEQUENCE [LARGE SCALE GENOMIC DNA]</scope>
    <source>
        <strain evidence="1 2">KEMB 9005-328</strain>
    </source>
</reference>
<keyword evidence="2" id="KW-1185">Reference proteome</keyword>
<dbReference type="Proteomes" id="UP000439780">
    <property type="component" value="Unassembled WGS sequence"/>
</dbReference>
<accession>A0A845AM86</accession>
<protein>
    <submittedName>
        <fullName evidence="1">Uncharacterized protein</fullName>
    </submittedName>
</protein>
<name>A0A845AM86_9SPHN</name>
<evidence type="ECO:0000313" key="2">
    <source>
        <dbReference type="Proteomes" id="UP000439780"/>
    </source>
</evidence>